<dbReference type="PANTHER" id="PTHR47707:SF1">
    <property type="entry name" value="NUDIX HYDROLASE FAMILY PROTEIN"/>
    <property type="match status" value="1"/>
</dbReference>
<evidence type="ECO:0000256" key="11">
    <source>
        <dbReference type="ARBA" id="ARBA00038905"/>
    </source>
</evidence>
<dbReference type="InterPro" id="IPR015797">
    <property type="entry name" value="NUDIX_hydrolase-like_dom_sf"/>
</dbReference>
<keyword evidence="3" id="KW-0515">Mutator protein</keyword>
<dbReference type="Pfam" id="PF00293">
    <property type="entry name" value="NUDIX"/>
    <property type="match status" value="1"/>
</dbReference>
<keyword evidence="8" id="KW-0460">Magnesium</keyword>
<evidence type="ECO:0000256" key="7">
    <source>
        <dbReference type="ARBA" id="ARBA00022801"/>
    </source>
</evidence>
<dbReference type="PRINTS" id="PR00502">
    <property type="entry name" value="NUDIXFAMILY"/>
</dbReference>
<dbReference type="Gene3D" id="3.90.79.10">
    <property type="entry name" value="Nucleoside Triphosphate Pyrophosphohydrolase"/>
    <property type="match status" value="1"/>
</dbReference>
<proteinExistence type="inferred from homology"/>
<dbReference type="EC" id="3.6.1.55" evidence="11"/>
<reference evidence="13 14" key="1">
    <citation type="submission" date="2022-04" db="EMBL/GenBank/DDBJ databases">
        <title>Genome diversity in the genus Frankia.</title>
        <authorList>
            <person name="Carlos-Shanley C."/>
            <person name="Hahn D."/>
        </authorList>
    </citation>
    <scope>NUCLEOTIDE SEQUENCE [LARGE SCALE GENOMIC DNA]</scope>
    <source>
        <strain evidence="13 14">Ag45/Mut15</strain>
    </source>
</reference>
<evidence type="ECO:0000256" key="8">
    <source>
        <dbReference type="ARBA" id="ARBA00022842"/>
    </source>
</evidence>
<dbReference type="InterPro" id="IPR047127">
    <property type="entry name" value="MutT-like"/>
</dbReference>
<dbReference type="InterPro" id="IPR000086">
    <property type="entry name" value="NUDIX_hydrolase_dom"/>
</dbReference>
<evidence type="ECO:0000256" key="5">
    <source>
        <dbReference type="ARBA" id="ARBA00022723"/>
    </source>
</evidence>
<dbReference type="PROSITE" id="PS51462">
    <property type="entry name" value="NUDIX"/>
    <property type="match status" value="1"/>
</dbReference>
<evidence type="ECO:0000256" key="4">
    <source>
        <dbReference type="ARBA" id="ARBA00022705"/>
    </source>
</evidence>
<gene>
    <name evidence="13" type="ORF">MXD59_07750</name>
</gene>
<organism evidence="13 14">
    <name type="scientific">Frankia umida</name>
    <dbReference type="NCBI Taxonomy" id="573489"/>
    <lineage>
        <taxon>Bacteria</taxon>
        <taxon>Bacillati</taxon>
        <taxon>Actinomycetota</taxon>
        <taxon>Actinomycetes</taxon>
        <taxon>Frankiales</taxon>
        <taxon>Frankiaceae</taxon>
        <taxon>Frankia</taxon>
    </lineage>
</organism>
<name>A0ABT0JW78_9ACTN</name>
<accession>A0ABT0JW78</accession>
<keyword evidence="6" id="KW-0227">DNA damage</keyword>
<comment type="similarity">
    <text evidence="2">Belongs to the Nudix hydrolase family.</text>
</comment>
<keyword evidence="5" id="KW-0479">Metal-binding</keyword>
<dbReference type="PANTHER" id="PTHR47707">
    <property type="entry name" value="8-OXO-DGTP DIPHOSPHATASE"/>
    <property type="match status" value="1"/>
</dbReference>
<protein>
    <recommendedName>
        <fullName evidence="11">8-oxo-dGTP diphosphatase</fullName>
        <ecNumber evidence="11">3.6.1.55</ecNumber>
    </recommendedName>
</protein>
<dbReference type="EMBL" id="JALKFT010000006">
    <property type="protein sequence ID" value="MCK9875665.1"/>
    <property type="molecule type" value="Genomic_DNA"/>
</dbReference>
<evidence type="ECO:0000256" key="1">
    <source>
        <dbReference type="ARBA" id="ARBA00001946"/>
    </source>
</evidence>
<comment type="catalytic activity">
    <reaction evidence="10">
        <text>8-oxo-dGTP + H2O = 8-oxo-dGMP + diphosphate + H(+)</text>
        <dbReference type="Rhea" id="RHEA:31575"/>
        <dbReference type="ChEBI" id="CHEBI:15377"/>
        <dbReference type="ChEBI" id="CHEBI:15378"/>
        <dbReference type="ChEBI" id="CHEBI:33019"/>
        <dbReference type="ChEBI" id="CHEBI:63224"/>
        <dbReference type="ChEBI" id="CHEBI:77896"/>
        <dbReference type="EC" id="3.6.1.55"/>
    </reaction>
</comment>
<dbReference type="InterPro" id="IPR020476">
    <property type="entry name" value="Nudix_hydrolase"/>
</dbReference>
<evidence type="ECO:0000256" key="3">
    <source>
        <dbReference type="ARBA" id="ARBA00022457"/>
    </source>
</evidence>
<evidence type="ECO:0000256" key="10">
    <source>
        <dbReference type="ARBA" id="ARBA00035861"/>
    </source>
</evidence>
<keyword evidence="9" id="KW-0234">DNA repair</keyword>
<sequence>MLAARRQEPSAYAGMWEFPGGKVEPGESEHEALARECREELDVEIEIGPPLGEVDLASPGWVLRVWCGRITRGRPRLVAHDALRWLSAAELDDVPWMPADGPLVDRLRDVLASPAPLDWS</sequence>
<evidence type="ECO:0000256" key="9">
    <source>
        <dbReference type="ARBA" id="ARBA00023204"/>
    </source>
</evidence>
<feature type="domain" description="Nudix hydrolase" evidence="12">
    <location>
        <begin position="1"/>
        <end position="111"/>
    </location>
</feature>
<dbReference type="Proteomes" id="UP001201873">
    <property type="component" value="Unassembled WGS sequence"/>
</dbReference>
<keyword evidence="14" id="KW-1185">Reference proteome</keyword>
<evidence type="ECO:0000259" key="12">
    <source>
        <dbReference type="PROSITE" id="PS51462"/>
    </source>
</evidence>
<evidence type="ECO:0000256" key="2">
    <source>
        <dbReference type="ARBA" id="ARBA00005582"/>
    </source>
</evidence>
<evidence type="ECO:0000256" key="6">
    <source>
        <dbReference type="ARBA" id="ARBA00022763"/>
    </source>
</evidence>
<keyword evidence="4" id="KW-0235">DNA replication</keyword>
<comment type="cofactor">
    <cofactor evidence="1">
        <name>Mg(2+)</name>
        <dbReference type="ChEBI" id="CHEBI:18420"/>
    </cofactor>
</comment>
<evidence type="ECO:0000313" key="13">
    <source>
        <dbReference type="EMBL" id="MCK9875665.1"/>
    </source>
</evidence>
<evidence type="ECO:0000313" key="14">
    <source>
        <dbReference type="Proteomes" id="UP001201873"/>
    </source>
</evidence>
<comment type="caution">
    <text evidence="13">The sequence shown here is derived from an EMBL/GenBank/DDBJ whole genome shotgun (WGS) entry which is preliminary data.</text>
</comment>
<dbReference type="CDD" id="cd03425">
    <property type="entry name" value="NUDIX_MutT_NudA_like"/>
    <property type="match status" value="1"/>
</dbReference>
<keyword evidence="7" id="KW-0378">Hydrolase</keyword>
<dbReference type="SUPFAM" id="SSF55811">
    <property type="entry name" value="Nudix"/>
    <property type="match status" value="1"/>
</dbReference>